<reference evidence="2 3" key="1">
    <citation type="journal article" date="2019" name="Sci. Rep.">
        <title>Comparative genomics of chytrid fungi reveal insights into the obligate biotrophic and pathogenic lifestyle of Synchytrium endobioticum.</title>
        <authorList>
            <person name="van de Vossenberg B.T.L.H."/>
            <person name="Warris S."/>
            <person name="Nguyen H.D.T."/>
            <person name="van Gent-Pelzer M.P.E."/>
            <person name="Joly D.L."/>
            <person name="van de Geest H.C."/>
            <person name="Bonants P.J.M."/>
            <person name="Smith D.S."/>
            <person name="Levesque C.A."/>
            <person name="van der Lee T.A.J."/>
        </authorList>
    </citation>
    <scope>NUCLEOTIDE SEQUENCE [LARGE SCALE GENOMIC DNA]</scope>
    <source>
        <strain evidence="2 3">CBS 809.83</strain>
    </source>
</reference>
<dbReference type="SUPFAM" id="SSF52402">
    <property type="entry name" value="Adenine nucleotide alpha hydrolases-like"/>
    <property type="match status" value="1"/>
</dbReference>
<dbReference type="PANTHER" id="PTHR31964">
    <property type="entry name" value="ADENINE NUCLEOTIDE ALPHA HYDROLASES-LIKE SUPERFAMILY PROTEIN"/>
    <property type="match status" value="1"/>
</dbReference>
<proteinExistence type="predicted"/>
<dbReference type="Pfam" id="PF00582">
    <property type="entry name" value="Usp"/>
    <property type="match status" value="1"/>
</dbReference>
<sequence>MSTHNLSQPLPLPGNRTIIIGIDSITKHGLQSSPVLGWAMRQFLVPGDTLLVVHASKSLDSNAAGAGYTNVMSPELLKTLEHTVEGVVRDMCRNAWGDAGVESQKVKAHVVKGDPRDTIKTLATEENATAVIVGRRGSVGAVKRALLGSVSDFLARELSATVIIVKGD</sequence>
<evidence type="ECO:0000313" key="3">
    <source>
        <dbReference type="Proteomes" id="UP000318582"/>
    </source>
</evidence>
<dbReference type="CDD" id="cd23659">
    <property type="entry name" value="USP_At3g01520-like"/>
    <property type="match status" value="1"/>
</dbReference>
<dbReference type="Proteomes" id="UP000318582">
    <property type="component" value="Unassembled WGS sequence"/>
</dbReference>
<dbReference type="InterPro" id="IPR006016">
    <property type="entry name" value="UspA"/>
</dbReference>
<protein>
    <recommendedName>
        <fullName evidence="1">UspA domain-containing protein</fullName>
    </recommendedName>
</protein>
<accession>A0A507DVX0</accession>
<evidence type="ECO:0000313" key="2">
    <source>
        <dbReference type="EMBL" id="TPX55894.1"/>
    </source>
</evidence>
<keyword evidence="3" id="KW-1185">Reference proteome</keyword>
<dbReference type="Gene3D" id="3.40.50.620">
    <property type="entry name" value="HUPs"/>
    <property type="match status" value="1"/>
</dbReference>
<gene>
    <name evidence="2" type="ORF">PhCBS80983_g04954</name>
</gene>
<dbReference type="AlphaFoldDB" id="A0A507DVX0"/>
<dbReference type="InterPro" id="IPR014729">
    <property type="entry name" value="Rossmann-like_a/b/a_fold"/>
</dbReference>
<name>A0A507DVX0_9FUNG</name>
<comment type="caution">
    <text evidence="2">The sequence shown here is derived from an EMBL/GenBank/DDBJ whole genome shotgun (WGS) entry which is preliminary data.</text>
</comment>
<feature type="domain" description="UspA" evidence="1">
    <location>
        <begin position="16"/>
        <end position="166"/>
    </location>
</feature>
<dbReference type="PANTHER" id="PTHR31964:SF113">
    <property type="entry name" value="USPA DOMAIN-CONTAINING PROTEIN"/>
    <property type="match status" value="1"/>
</dbReference>
<evidence type="ECO:0000259" key="1">
    <source>
        <dbReference type="Pfam" id="PF00582"/>
    </source>
</evidence>
<organism evidence="2 3">
    <name type="scientific">Powellomyces hirtus</name>
    <dbReference type="NCBI Taxonomy" id="109895"/>
    <lineage>
        <taxon>Eukaryota</taxon>
        <taxon>Fungi</taxon>
        <taxon>Fungi incertae sedis</taxon>
        <taxon>Chytridiomycota</taxon>
        <taxon>Chytridiomycota incertae sedis</taxon>
        <taxon>Chytridiomycetes</taxon>
        <taxon>Spizellomycetales</taxon>
        <taxon>Powellomycetaceae</taxon>
        <taxon>Powellomyces</taxon>
    </lineage>
</organism>
<dbReference type="EMBL" id="QEAQ01000092">
    <property type="protein sequence ID" value="TPX55894.1"/>
    <property type="molecule type" value="Genomic_DNA"/>
</dbReference>